<dbReference type="AlphaFoldDB" id="A0A7W8E8Z6"/>
<proteinExistence type="predicted"/>
<reference evidence="2 3" key="1">
    <citation type="submission" date="2020-08" db="EMBL/GenBank/DDBJ databases">
        <title>Genomic Encyclopedia of Type Strains, Phase IV (KMG-V): Genome sequencing to study the core and pangenomes of soil and plant-associated prokaryotes.</title>
        <authorList>
            <person name="Whitman W."/>
        </authorList>
    </citation>
    <scope>NUCLEOTIDE SEQUENCE [LARGE SCALE GENOMIC DNA]</scope>
    <source>
        <strain evidence="2 3">X5P3</strain>
    </source>
</reference>
<keyword evidence="1" id="KW-0812">Transmembrane</keyword>
<dbReference type="PANTHER" id="PTHR40031">
    <property type="entry name" value="HYPOTHETICAL MEMBRANE SPANNING PROTEIN"/>
    <property type="match status" value="1"/>
</dbReference>
<keyword evidence="1" id="KW-0472">Membrane</keyword>
<evidence type="ECO:0000313" key="2">
    <source>
        <dbReference type="EMBL" id="MBB5063963.1"/>
    </source>
</evidence>
<sequence length="381" mass="41689">MEPVTHILTGACLARTGFNRRAAYTTLAMAVAAELPDIDTLWSLRGPVEGFQHHRGITHTFLGLPFEAALVVAAIYGLHRWRLARSQRVTGESSSPRKPLTAAPVRWGLLYLFTLLALLSHLLLDYTNNYGLRPFFPFNSHWYAASIVFIFDPLIFALLLGGLVLPALFRLVGSEVGARRQPFPGRGLAIAALLGIVSLWTLREVEHTRAIQLALAQSTVAPSAPVVDPSASADAPLAPPAPPQSYLAPQHVLANPDPLSPFHWSAVLDYGPFYQLAEIDTRNGVVDLADHTLPKPNRSAAVLAAEASPLGRAFIDWSPMPLIDAIQPEPFAPTRVIFRDPRFMGDVPMLRSEDHTPLTAVVEIDSHNRVVGQIMDGREQK</sequence>
<accession>A0A7W8E8Z6</accession>
<feature type="transmembrane region" description="Helical" evidence="1">
    <location>
        <begin position="183"/>
        <end position="202"/>
    </location>
</feature>
<evidence type="ECO:0000256" key="1">
    <source>
        <dbReference type="SAM" id="Phobius"/>
    </source>
</evidence>
<feature type="transmembrane region" description="Helical" evidence="1">
    <location>
        <begin position="56"/>
        <end position="78"/>
    </location>
</feature>
<protein>
    <submittedName>
        <fullName evidence="2">Inner membrane protein</fullName>
    </submittedName>
</protein>
<dbReference type="PANTHER" id="PTHR40031:SF1">
    <property type="entry name" value="MEMBRANE-BOUND METAL-DEPENDENT HYDROLASE"/>
    <property type="match status" value="1"/>
</dbReference>
<keyword evidence="1" id="KW-1133">Transmembrane helix</keyword>
<dbReference type="EMBL" id="JACHIO010000008">
    <property type="protein sequence ID" value="MBB5063963.1"/>
    <property type="molecule type" value="Genomic_DNA"/>
</dbReference>
<name>A0A7W8E8Z6_9BACT</name>
<dbReference type="InterPro" id="IPR007404">
    <property type="entry name" value="YdjM-like"/>
</dbReference>
<dbReference type="InterPro" id="IPR053170">
    <property type="entry name" value="Transcription_regulator"/>
</dbReference>
<comment type="caution">
    <text evidence="2">The sequence shown here is derived from an EMBL/GenBank/DDBJ whole genome shotgun (WGS) entry which is preliminary data.</text>
</comment>
<feature type="transmembrane region" description="Helical" evidence="1">
    <location>
        <begin position="144"/>
        <end position="171"/>
    </location>
</feature>
<feature type="transmembrane region" description="Helical" evidence="1">
    <location>
        <begin position="107"/>
        <end position="124"/>
    </location>
</feature>
<organism evidence="2 3">
    <name type="scientific">Granulicella mallensis</name>
    <dbReference type="NCBI Taxonomy" id="940614"/>
    <lineage>
        <taxon>Bacteria</taxon>
        <taxon>Pseudomonadati</taxon>
        <taxon>Acidobacteriota</taxon>
        <taxon>Terriglobia</taxon>
        <taxon>Terriglobales</taxon>
        <taxon>Acidobacteriaceae</taxon>
        <taxon>Granulicella</taxon>
    </lineage>
</organism>
<dbReference type="RefSeq" id="WP_184255510.1">
    <property type="nucleotide sequence ID" value="NZ_JACHIO010000008.1"/>
</dbReference>
<evidence type="ECO:0000313" key="3">
    <source>
        <dbReference type="Proteomes" id="UP000584867"/>
    </source>
</evidence>
<dbReference type="Pfam" id="PF04307">
    <property type="entry name" value="YdjM"/>
    <property type="match status" value="1"/>
</dbReference>
<gene>
    <name evidence="2" type="ORF">HDF15_002311</name>
</gene>
<dbReference type="Proteomes" id="UP000584867">
    <property type="component" value="Unassembled WGS sequence"/>
</dbReference>